<dbReference type="Proteomes" id="UP000054845">
    <property type="component" value="Unassembled WGS sequence"/>
</dbReference>
<evidence type="ECO:0000256" key="1">
    <source>
        <dbReference type="SAM" id="MobiDB-lite"/>
    </source>
</evidence>
<dbReference type="EMBL" id="CCYA01000276">
    <property type="protein sequence ID" value="CEH18952.1"/>
    <property type="molecule type" value="Genomic_DNA"/>
</dbReference>
<keyword evidence="3" id="KW-1185">Reference proteome</keyword>
<proteinExistence type="predicted"/>
<dbReference type="OrthoDB" id="10359247at2759"/>
<accession>A0A0P1BPY0</accession>
<organism evidence="2 3">
    <name type="scientific">Ceraceosorus bombacis</name>
    <dbReference type="NCBI Taxonomy" id="401625"/>
    <lineage>
        <taxon>Eukaryota</taxon>
        <taxon>Fungi</taxon>
        <taxon>Dikarya</taxon>
        <taxon>Basidiomycota</taxon>
        <taxon>Ustilaginomycotina</taxon>
        <taxon>Exobasidiomycetes</taxon>
        <taxon>Ceraceosorales</taxon>
        <taxon>Ceraceosoraceae</taxon>
        <taxon>Ceraceosorus</taxon>
    </lineage>
</organism>
<evidence type="ECO:0000313" key="3">
    <source>
        <dbReference type="Proteomes" id="UP000054845"/>
    </source>
</evidence>
<sequence length="191" mass="21373">MSTARSAPVPRAVPKPDVNAINVPIRVRTFFAEGEKSAQGNATALRQLAYMKSEYRKLYAFKKASKLAHQKELQKVYNQAIVVIEKTLDVNKREYMHINPTMDGLEQKRHFAHLVQEMESFNAHIKAVGITKLPKKAFEDHNDDGDYDDGCDKHGNPLPFARLNRDKAPDLSSSWSSASSFADPESGPTTS</sequence>
<feature type="region of interest" description="Disordered" evidence="1">
    <location>
        <begin position="148"/>
        <end position="191"/>
    </location>
</feature>
<evidence type="ECO:0000313" key="2">
    <source>
        <dbReference type="EMBL" id="CEH18952.1"/>
    </source>
</evidence>
<reference evidence="2 3" key="1">
    <citation type="submission" date="2014-09" db="EMBL/GenBank/DDBJ databases">
        <authorList>
            <person name="Magalhaes I.L.F."/>
            <person name="Oliveira U."/>
            <person name="Santos F.R."/>
            <person name="Vidigal T.H.D.A."/>
            <person name="Brescovit A.D."/>
            <person name="Santos A.J."/>
        </authorList>
    </citation>
    <scope>NUCLEOTIDE SEQUENCE [LARGE SCALE GENOMIC DNA]</scope>
</reference>
<name>A0A0P1BPY0_9BASI</name>
<dbReference type="AlphaFoldDB" id="A0A0P1BPY0"/>
<protein>
    <submittedName>
        <fullName evidence="2">Uncharacterized protein</fullName>
    </submittedName>
</protein>